<name>A0A3P7LNX7_STRVU</name>
<keyword evidence="3" id="KW-1185">Reference proteome</keyword>
<organism evidence="2 3">
    <name type="scientific">Strongylus vulgaris</name>
    <name type="common">Blood worm</name>
    <dbReference type="NCBI Taxonomy" id="40348"/>
    <lineage>
        <taxon>Eukaryota</taxon>
        <taxon>Metazoa</taxon>
        <taxon>Ecdysozoa</taxon>
        <taxon>Nematoda</taxon>
        <taxon>Chromadorea</taxon>
        <taxon>Rhabditida</taxon>
        <taxon>Rhabditina</taxon>
        <taxon>Rhabditomorpha</taxon>
        <taxon>Strongyloidea</taxon>
        <taxon>Strongylidae</taxon>
        <taxon>Strongylus</taxon>
    </lineage>
</organism>
<accession>A0A3P7LNX7</accession>
<gene>
    <name evidence="2" type="ORF">SVUK_LOCUS15830</name>
</gene>
<proteinExistence type="predicted"/>
<dbReference type="Proteomes" id="UP000270094">
    <property type="component" value="Unassembled WGS sequence"/>
</dbReference>
<feature type="compositionally biased region" description="Acidic residues" evidence="1">
    <location>
        <begin position="17"/>
        <end position="28"/>
    </location>
</feature>
<evidence type="ECO:0000313" key="3">
    <source>
        <dbReference type="Proteomes" id="UP000270094"/>
    </source>
</evidence>
<dbReference type="OrthoDB" id="5868703at2759"/>
<reference evidence="2 3" key="1">
    <citation type="submission" date="2018-11" db="EMBL/GenBank/DDBJ databases">
        <authorList>
            <consortium name="Pathogen Informatics"/>
        </authorList>
    </citation>
    <scope>NUCLEOTIDE SEQUENCE [LARGE SCALE GENOMIC DNA]</scope>
</reference>
<sequence length="217" mass="25515">MMYATTSHIVVLPSSDSDLDDNEEEQQEANEVVQEQKVFAKPTKFLSTDTEESLPPVSLADVKIDIDQPILKCTLRKPQTESLWKPNVSKPEELRRKKLSMESSMEKERFLLRKLGQEERADFLYQQRGIIKKHILNAEEIIFDTDEDISCVRNFIEERYRLHFGLDRDGHPRELSEEEKKERDFLLDNSMFITRVILRMHNLEPDDYSKSSFDAAY</sequence>
<feature type="region of interest" description="Disordered" evidence="1">
    <location>
        <begin position="1"/>
        <end position="34"/>
    </location>
</feature>
<protein>
    <submittedName>
        <fullName evidence="2">Uncharacterized protein</fullName>
    </submittedName>
</protein>
<dbReference type="AlphaFoldDB" id="A0A3P7LNX7"/>
<evidence type="ECO:0000256" key="1">
    <source>
        <dbReference type="SAM" id="MobiDB-lite"/>
    </source>
</evidence>
<evidence type="ECO:0000313" key="2">
    <source>
        <dbReference type="EMBL" id="VDM80832.1"/>
    </source>
</evidence>
<dbReference type="EMBL" id="UYYB01110260">
    <property type="protein sequence ID" value="VDM80832.1"/>
    <property type="molecule type" value="Genomic_DNA"/>
</dbReference>